<comment type="subcellular location">
    <subcellularLocation>
        <location evidence="1">Cell membrane</location>
        <topology evidence="1">Multi-pass membrane protein</topology>
    </subcellularLocation>
</comment>
<dbReference type="RefSeq" id="WP_042748134.1">
    <property type="nucleotide sequence ID" value="NZ_AZSI01000024.1"/>
</dbReference>
<evidence type="ECO:0000259" key="5">
    <source>
        <dbReference type="Pfam" id="PF02517"/>
    </source>
</evidence>
<keyword evidence="6" id="KW-0378">Hydrolase</keyword>
<gene>
    <name evidence="6" type="ORF">U725_01133</name>
</gene>
<dbReference type="EMBL" id="AZSI01000024">
    <property type="protein sequence ID" value="KEY62740.1"/>
    <property type="molecule type" value="Genomic_DNA"/>
</dbReference>
<feature type="transmembrane region" description="Helical" evidence="4">
    <location>
        <begin position="193"/>
        <end position="220"/>
    </location>
</feature>
<evidence type="ECO:0000313" key="6">
    <source>
        <dbReference type="EMBL" id="KEY62740.1"/>
    </source>
</evidence>
<evidence type="ECO:0000256" key="3">
    <source>
        <dbReference type="ARBA" id="ARBA00022475"/>
    </source>
</evidence>
<name>A0A084ABR1_LACLC</name>
<evidence type="ECO:0000313" key="7">
    <source>
        <dbReference type="Proteomes" id="UP000028401"/>
    </source>
</evidence>
<comment type="similarity">
    <text evidence="2">Belongs to the UPF0177 family.</text>
</comment>
<keyword evidence="4" id="KW-1133">Transmembrane helix</keyword>
<sequence length="248" mass="29822">MKIQPLFFKKQFVAIFLIIFSLIVSIGHDAINLLSIYYLLFVLSLTLLPYFRFKLSYSYNIQVFLLGIVLYFPLFNMNMNDWRGNFTIFQFLISTMFLLVLLYTIHWKELVQHYNNPNSYIKLTFLGMIGSLFEFFYYIIGEEIFYRFFIIGYLSKSTNILLCMFISSALFVYSHYLNRWANITFTIKNYISLFFLGLFISLVFYQTHSLFLCMILHIIYNHSELIVIYKRFKVKNIVEDSDMFDDYD</sequence>
<dbReference type="GO" id="GO:0006508">
    <property type="term" value="P:proteolysis"/>
    <property type="evidence" value="ECO:0007669"/>
    <property type="project" value="UniProtKB-KW"/>
</dbReference>
<dbReference type="InterPro" id="IPR003675">
    <property type="entry name" value="Rce1/LyrA-like_dom"/>
</dbReference>
<accession>A0A084ABR1</accession>
<evidence type="ECO:0000256" key="2">
    <source>
        <dbReference type="ARBA" id="ARBA00009067"/>
    </source>
</evidence>
<reference evidence="6 7" key="1">
    <citation type="submission" date="2014-06" db="EMBL/GenBank/DDBJ databases">
        <title>Draft genome sequence of the putrescine producing strain Lactococcus lactis subsp cremoris GE214.</title>
        <authorList>
            <person name="Ladero V."/>
            <person name="Linares D.M."/>
            <person name="del Rio B."/>
            <person name="Mayo B."/>
            <person name="Martin M.C."/>
            <person name="Fernandez M."/>
            <person name="Alvarez M.A."/>
        </authorList>
    </citation>
    <scope>NUCLEOTIDE SEQUENCE [LARGE SCALE GENOMIC DNA]</scope>
    <source>
        <strain evidence="6 7">GE214</strain>
    </source>
</reference>
<dbReference type="Proteomes" id="UP000028401">
    <property type="component" value="Unassembled WGS sequence"/>
</dbReference>
<dbReference type="AlphaFoldDB" id="A0A084ABR1"/>
<keyword evidence="4" id="KW-0812">Transmembrane</keyword>
<evidence type="ECO:0000256" key="1">
    <source>
        <dbReference type="ARBA" id="ARBA00004651"/>
    </source>
</evidence>
<keyword evidence="4" id="KW-0472">Membrane</keyword>
<comment type="caution">
    <text evidence="6">The sequence shown here is derived from an EMBL/GenBank/DDBJ whole genome shotgun (WGS) entry which is preliminary data.</text>
</comment>
<protein>
    <submittedName>
        <fullName evidence="6">CAAX amino terminal protease family protein</fullName>
    </submittedName>
</protein>
<keyword evidence="3" id="KW-1003">Cell membrane</keyword>
<feature type="transmembrane region" description="Helical" evidence="4">
    <location>
        <begin position="58"/>
        <end position="75"/>
    </location>
</feature>
<dbReference type="GO" id="GO:0080120">
    <property type="term" value="P:CAAX-box protein maturation"/>
    <property type="evidence" value="ECO:0007669"/>
    <property type="project" value="UniProtKB-ARBA"/>
</dbReference>
<evidence type="ECO:0000256" key="4">
    <source>
        <dbReference type="SAM" id="Phobius"/>
    </source>
</evidence>
<organism evidence="6 7">
    <name type="scientific">Lactococcus cremoris subsp. cremoris GE214</name>
    <dbReference type="NCBI Taxonomy" id="1415168"/>
    <lineage>
        <taxon>Bacteria</taxon>
        <taxon>Bacillati</taxon>
        <taxon>Bacillota</taxon>
        <taxon>Bacilli</taxon>
        <taxon>Lactobacillales</taxon>
        <taxon>Streptococcaceae</taxon>
        <taxon>Lactococcus</taxon>
        <taxon>Lactococcus cremoris subsp. cremoris</taxon>
    </lineage>
</organism>
<feature type="transmembrane region" description="Helical" evidence="4">
    <location>
        <begin position="87"/>
        <end position="107"/>
    </location>
</feature>
<dbReference type="Pfam" id="PF02517">
    <property type="entry name" value="Rce1-like"/>
    <property type="match status" value="1"/>
</dbReference>
<dbReference type="PATRIC" id="fig|1415168.3.peg.1212"/>
<feature type="transmembrane region" description="Helical" evidence="4">
    <location>
        <begin position="146"/>
        <end position="173"/>
    </location>
</feature>
<feature type="transmembrane region" description="Helical" evidence="4">
    <location>
        <begin position="12"/>
        <end position="28"/>
    </location>
</feature>
<proteinExistence type="inferred from homology"/>
<dbReference type="GO" id="GO:0004175">
    <property type="term" value="F:endopeptidase activity"/>
    <property type="evidence" value="ECO:0007669"/>
    <property type="project" value="UniProtKB-ARBA"/>
</dbReference>
<dbReference type="GO" id="GO:0005886">
    <property type="term" value="C:plasma membrane"/>
    <property type="evidence" value="ECO:0007669"/>
    <property type="project" value="UniProtKB-SubCell"/>
</dbReference>
<feature type="domain" description="CAAX prenyl protease 2/Lysostaphin resistance protein A-like" evidence="5">
    <location>
        <begin position="130"/>
        <end position="221"/>
    </location>
</feature>
<keyword evidence="6" id="KW-0645">Protease</keyword>
<feature type="transmembrane region" description="Helical" evidence="4">
    <location>
        <begin position="119"/>
        <end position="140"/>
    </location>
</feature>